<accession>A0A126ZV12</accession>
<dbReference type="STRING" id="37927.SA2016_0222"/>
<dbReference type="Proteomes" id="UP000070134">
    <property type="component" value="Chromosome"/>
</dbReference>
<feature type="region of interest" description="Disordered" evidence="1">
    <location>
        <begin position="124"/>
        <end position="151"/>
    </location>
</feature>
<dbReference type="InterPro" id="IPR046039">
    <property type="entry name" value="DUF5997"/>
</dbReference>
<dbReference type="KEGG" id="satk:SA2016_0222"/>
<reference evidence="2 3" key="1">
    <citation type="submission" date="2016-02" db="EMBL/GenBank/DDBJ databases">
        <title>Complete genome of Sinomonas atrocyanea KCTC 3377.</title>
        <authorList>
            <person name="Kim K.M."/>
        </authorList>
    </citation>
    <scope>NUCLEOTIDE SEQUENCE [LARGE SCALE GENOMIC DNA]</scope>
    <source>
        <strain evidence="2 3">KCTC 3377</strain>
    </source>
</reference>
<dbReference type="AlphaFoldDB" id="A0A126ZV12"/>
<feature type="compositionally biased region" description="Low complexity" evidence="1">
    <location>
        <begin position="131"/>
        <end position="142"/>
    </location>
</feature>
<evidence type="ECO:0000313" key="2">
    <source>
        <dbReference type="EMBL" id="AMM30923.1"/>
    </source>
</evidence>
<proteinExistence type="predicted"/>
<name>A0A126ZV12_9MICC</name>
<evidence type="ECO:0000256" key="1">
    <source>
        <dbReference type="SAM" id="MobiDB-lite"/>
    </source>
</evidence>
<dbReference type="Pfam" id="PF19460">
    <property type="entry name" value="DUF5997"/>
    <property type="match status" value="1"/>
</dbReference>
<dbReference type="EMBL" id="CP014518">
    <property type="protein sequence ID" value="AMM30923.1"/>
    <property type="molecule type" value="Genomic_DNA"/>
</dbReference>
<protein>
    <submittedName>
        <fullName evidence="2">Uncharacterized protein</fullName>
    </submittedName>
</protein>
<sequence>MSSNPQGSASQSMKPATAAKKLGIFLPAAPAEFQEGTVSREDFDQLRENPPAWLTELREHGPHPRPVVAQKLNVTISGLARGGITEPLTTEQITELLNNRPQWLQEERANMAAVREEARRVKAAAEEKAARAASGAHGAAAERSMRGGRHG</sequence>
<dbReference type="PATRIC" id="fig|37927.3.peg.227"/>
<evidence type="ECO:0000313" key="3">
    <source>
        <dbReference type="Proteomes" id="UP000070134"/>
    </source>
</evidence>
<gene>
    <name evidence="2" type="ORF">SA2016_0222</name>
</gene>
<dbReference type="RefSeq" id="WP_066494456.1">
    <property type="nucleotide sequence ID" value="NZ_BJMO01000007.1"/>
</dbReference>
<organism evidence="2 3">
    <name type="scientific">Sinomonas atrocyanea</name>
    <dbReference type="NCBI Taxonomy" id="37927"/>
    <lineage>
        <taxon>Bacteria</taxon>
        <taxon>Bacillati</taxon>
        <taxon>Actinomycetota</taxon>
        <taxon>Actinomycetes</taxon>
        <taxon>Micrococcales</taxon>
        <taxon>Micrococcaceae</taxon>
        <taxon>Sinomonas</taxon>
    </lineage>
</organism>
<dbReference type="OrthoDB" id="3389921at2"/>
<keyword evidence="3" id="KW-1185">Reference proteome</keyword>